<keyword evidence="3" id="KW-0175">Coiled coil</keyword>
<evidence type="ECO:0000313" key="7">
    <source>
        <dbReference type="RefSeq" id="XP_021842160.2"/>
    </source>
</evidence>
<reference evidence="7" key="2">
    <citation type="submission" date="2025-08" db="UniProtKB">
        <authorList>
            <consortium name="RefSeq"/>
        </authorList>
    </citation>
    <scope>IDENTIFICATION</scope>
    <source>
        <tissue evidence="7">Leaf</tissue>
    </source>
</reference>
<dbReference type="Gene3D" id="1.10.510.10">
    <property type="entry name" value="Transferase(Phosphotransferase) domain 1"/>
    <property type="match status" value="1"/>
</dbReference>
<dbReference type="KEGG" id="soe:110782338"/>
<dbReference type="InterPro" id="IPR000719">
    <property type="entry name" value="Prot_kinase_dom"/>
</dbReference>
<keyword evidence="7" id="KW-0808">Transferase</keyword>
<dbReference type="Proteomes" id="UP000813463">
    <property type="component" value="Chromosome 3"/>
</dbReference>
<dbReference type="GO" id="GO:0043539">
    <property type="term" value="F:protein serine/threonine kinase activator activity"/>
    <property type="evidence" value="ECO:0007669"/>
    <property type="project" value="InterPro"/>
</dbReference>
<feature type="compositionally biased region" description="Low complexity" evidence="4">
    <location>
        <begin position="409"/>
        <end position="420"/>
    </location>
</feature>
<dbReference type="AlphaFoldDB" id="A0A9R0JPU9"/>
<protein>
    <submittedName>
        <fullName evidence="7">Serine/threonine-protein kinase BLUS1</fullName>
    </submittedName>
</protein>
<keyword evidence="7" id="KW-0418">Kinase</keyword>
<dbReference type="InterPro" id="IPR047173">
    <property type="entry name" value="STRAD_A/B-like"/>
</dbReference>
<evidence type="ECO:0000313" key="6">
    <source>
        <dbReference type="Proteomes" id="UP000813463"/>
    </source>
</evidence>
<proteinExistence type="inferred from homology"/>
<reference evidence="6" key="1">
    <citation type="journal article" date="2021" name="Nat. Commun.">
        <title>Genomic analyses provide insights into spinach domestication and the genetic basis of agronomic traits.</title>
        <authorList>
            <person name="Cai X."/>
            <person name="Sun X."/>
            <person name="Xu C."/>
            <person name="Sun H."/>
            <person name="Wang X."/>
            <person name="Ge C."/>
            <person name="Zhang Z."/>
            <person name="Wang Q."/>
            <person name="Fei Z."/>
            <person name="Jiao C."/>
            <person name="Wang Q."/>
        </authorList>
    </citation>
    <scope>NUCLEOTIDE SEQUENCE [LARGE SCALE GENOMIC DNA]</scope>
    <source>
        <strain evidence="6">cv. Varoflay</strain>
    </source>
</reference>
<feature type="region of interest" description="Disordered" evidence="4">
    <location>
        <begin position="409"/>
        <end position="451"/>
    </location>
</feature>
<dbReference type="GO" id="GO:0005524">
    <property type="term" value="F:ATP binding"/>
    <property type="evidence" value="ECO:0007669"/>
    <property type="project" value="UniProtKB-UniRule"/>
</dbReference>
<feature type="binding site" evidence="2">
    <location>
        <position position="46"/>
    </location>
    <ligand>
        <name>ATP</name>
        <dbReference type="ChEBI" id="CHEBI:30616"/>
    </ligand>
</feature>
<dbReference type="GeneID" id="110782338"/>
<feature type="compositionally biased region" description="Acidic residues" evidence="4">
    <location>
        <begin position="435"/>
        <end position="449"/>
    </location>
</feature>
<feature type="domain" description="Protein kinase" evidence="5">
    <location>
        <begin position="12"/>
        <end position="287"/>
    </location>
</feature>
<keyword evidence="2" id="KW-0067">ATP-binding</keyword>
<sequence length="535" mass="59622">MAQEYPLDPKWYEIIGEIGSGVSAMVYKAKCLKISAPNSSSIVAIKSIDLDQSRADLESIRLETKTMSLLSHPNILRAHCSFTVGRRLWVVMPFMSSGSLQSIISSNFSSGLPEPCIAVVLKETLKALSYLHDQGHVHRDVKAGNILVGYDGVVKLGDFGVSAPVYDINFDSRLKEIAGTPYWMAPEVIHSHNGYGFKADIWSFGITALELAHGRPPLSHLPPSKSLLFKITKRFRFSDYDNESSDNTRKHNTRKFSKAFKDMVGLCLHQDPTKRPTADKLLKHVFFKNSKSCDFLVKNLLVGLPSVEERFKMSNYNSNNNKMIRVSNSSLGSSSYNSSTTTPTIEEDETGVFEKQRRVSGWNFNFDGFQMEPVYPLGLGQGHPDGSKRVRFRAELVIPNKRVDLDVFSSSSASPSPAFSTPTEEQEAVVRVEEDPYLDPDPDPEGEEGVVDRGSVMCGLVALRGSLDDQRKNVKELISFLGGEQSLGGETKEEQMVDVVERLRGELEQERRKNKELLMELEFLKVIVSGGPQDD</sequence>
<dbReference type="PANTHER" id="PTHR48014:SF7">
    <property type="entry name" value="SERINE_THREONINE-PROTEIN KINASE BLUS1"/>
    <property type="match status" value="1"/>
</dbReference>
<dbReference type="PANTHER" id="PTHR48014">
    <property type="entry name" value="SERINE/THREONINE-PROTEIN KINASE FRAY2"/>
    <property type="match status" value="1"/>
</dbReference>
<keyword evidence="2" id="KW-0547">Nucleotide-binding</keyword>
<evidence type="ECO:0000256" key="4">
    <source>
        <dbReference type="SAM" id="MobiDB-lite"/>
    </source>
</evidence>
<organism evidence="6 7">
    <name type="scientific">Spinacia oleracea</name>
    <name type="common">Spinach</name>
    <dbReference type="NCBI Taxonomy" id="3562"/>
    <lineage>
        <taxon>Eukaryota</taxon>
        <taxon>Viridiplantae</taxon>
        <taxon>Streptophyta</taxon>
        <taxon>Embryophyta</taxon>
        <taxon>Tracheophyta</taxon>
        <taxon>Spermatophyta</taxon>
        <taxon>Magnoliopsida</taxon>
        <taxon>eudicotyledons</taxon>
        <taxon>Gunneridae</taxon>
        <taxon>Pentapetalae</taxon>
        <taxon>Caryophyllales</taxon>
        <taxon>Chenopodiaceae</taxon>
        <taxon>Chenopodioideae</taxon>
        <taxon>Anserineae</taxon>
        <taxon>Spinacia</taxon>
    </lineage>
</organism>
<dbReference type="GO" id="GO:0004672">
    <property type="term" value="F:protein kinase activity"/>
    <property type="evidence" value="ECO:0007669"/>
    <property type="project" value="InterPro"/>
</dbReference>
<dbReference type="RefSeq" id="XP_021842160.2">
    <property type="nucleotide sequence ID" value="XM_021986468.2"/>
</dbReference>
<comment type="similarity">
    <text evidence="1">Belongs to the protein kinase superfamily. STE Ser/Thr protein kinase family. STE20 subfamily.</text>
</comment>
<name>A0A9R0JPU9_SPIOL</name>
<evidence type="ECO:0000256" key="2">
    <source>
        <dbReference type="PROSITE-ProRule" id="PRU10141"/>
    </source>
</evidence>
<gene>
    <name evidence="7" type="primary">LOC110782338</name>
</gene>
<accession>A0A9R0JPU9</accession>
<dbReference type="PROSITE" id="PS00107">
    <property type="entry name" value="PROTEIN_KINASE_ATP"/>
    <property type="match status" value="1"/>
</dbReference>
<feature type="coiled-coil region" evidence="3">
    <location>
        <begin position="493"/>
        <end position="527"/>
    </location>
</feature>
<evidence type="ECO:0000256" key="1">
    <source>
        <dbReference type="ARBA" id="ARBA00008874"/>
    </source>
</evidence>
<dbReference type="PROSITE" id="PS50011">
    <property type="entry name" value="PROTEIN_KINASE_DOM"/>
    <property type="match status" value="1"/>
</dbReference>
<dbReference type="InterPro" id="IPR011009">
    <property type="entry name" value="Kinase-like_dom_sf"/>
</dbReference>
<dbReference type="SUPFAM" id="SSF56112">
    <property type="entry name" value="Protein kinase-like (PK-like)"/>
    <property type="match status" value="1"/>
</dbReference>
<evidence type="ECO:0000256" key="3">
    <source>
        <dbReference type="SAM" id="Coils"/>
    </source>
</evidence>
<dbReference type="Gene3D" id="3.30.200.20">
    <property type="entry name" value="Phosphorylase Kinase, domain 1"/>
    <property type="match status" value="1"/>
</dbReference>
<dbReference type="Pfam" id="PF00069">
    <property type="entry name" value="Pkinase"/>
    <property type="match status" value="1"/>
</dbReference>
<dbReference type="InterPro" id="IPR017441">
    <property type="entry name" value="Protein_kinase_ATP_BS"/>
</dbReference>
<dbReference type="SMART" id="SM00220">
    <property type="entry name" value="S_TKc"/>
    <property type="match status" value="1"/>
</dbReference>
<keyword evidence="6" id="KW-1185">Reference proteome</keyword>
<evidence type="ECO:0000259" key="5">
    <source>
        <dbReference type="PROSITE" id="PS50011"/>
    </source>
</evidence>